<evidence type="ECO:0000313" key="2">
    <source>
        <dbReference type="Proteomes" id="UP000295388"/>
    </source>
</evidence>
<evidence type="ECO:0000313" key="1">
    <source>
        <dbReference type="EMBL" id="TDO30638.1"/>
    </source>
</evidence>
<accession>A0A4V3C5P2</accession>
<dbReference type="EMBL" id="SNWQ01000036">
    <property type="protein sequence ID" value="TDO30638.1"/>
    <property type="molecule type" value="Genomic_DNA"/>
</dbReference>
<name>A0A4V3C5P2_9ACTN</name>
<dbReference type="AlphaFoldDB" id="A0A4V3C5P2"/>
<keyword evidence="2" id="KW-1185">Reference proteome</keyword>
<proteinExistence type="predicted"/>
<organism evidence="1 2">
    <name type="scientific">Kribbella caucasensis</name>
    <dbReference type="NCBI Taxonomy" id="2512215"/>
    <lineage>
        <taxon>Bacteria</taxon>
        <taxon>Bacillati</taxon>
        <taxon>Actinomycetota</taxon>
        <taxon>Actinomycetes</taxon>
        <taxon>Propionibacteriales</taxon>
        <taxon>Kribbellaceae</taxon>
        <taxon>Kribbella</taxon>
    </lineage>
</organism>
<dbReference type="Proteomes" id="UP000295388">
    <property type="component" value="Unassembled WGS sequence"/>
</dbReference>
<gene>
    <name evidence="1" type="ORF">EV643_13620</name>
</gene>
<sequence>MVVDGNGWIYKPRGIGAYLVNGTATPEGAQT</sequence>
<comment type="caution">
    <text evidence="1">The sequence shown here is derived from an EMBL/GenBank/DDBJ whole genome shotgun (WGS) entry which is preliminary data.</text>
</comment>
<protein>
    <submittedName>
        <fullName evidence="1">Uncharacterized protein</fullName>
    </submittedName>
</protein>
<reference evidence="1 2" key="1">
    <citation type="submission" date="2019-03" db="EMBL/GenBank/DDBJ databases">
        <title>Genomic Encyclopedia of Type Strains, Phase III (KMG-III): the genomes of soil and plant-associated and newly described type strains.</title>
        <authorList>
            <person name="Whitman W."/>
        </authorList>
    </citation>
    <scope>NUCLEOTIDE SEQUENCE [LARGE SCALE GENOMIC DNA]</scope>
    <source>
        <strain evidence="1 2">VKM Ac-2527</strain>
    </source>
</reference>